<feature type="domain" description="RNA polymerase sigma factor 70 region 4 type 2" evidence="8">
    <location>
        <begin position="164"/>
        <end position="213"/>
    </location>
</feature>
<dbReference type="SUPFAM" id="SSF88659">
    <property type="entry name" value="Sigma3 and sigma4 domains of RNA polymerase sigma factors"/>
    <property type="match status" value="1"/>
</dbReference>
<evidence type="ECO:0000259" key="7">
    <source>
        <dbReference type="Pfam" id="PF04542"/>
    </source>
</evidence>
<accession>A0A2Z5G364</accession>
<dbReference type="InterPro" id="IPR013249">
    <property type="entry name" value="RNA_pol_sigma70_r4_t2"/>
</dbReference>
<keyword evidence="2" id="KW-0805">Transcription regulation</keyword>
<dbReference type="PANTHER" id="PTHR43133">
    <property type="entry name" value="RNA POLYMERASE ECF-TYPE SIGMA FACTO"/>
    <property type="match status" value="1"/>
</dbReference>
<name>A0A2Z5G364_9BACT</name>
<dbReference type="InterPro" id="IPR036388">
    <property type="entry name" value="WH-like_DNA-bd_sf"/>
</dbReference>
<keyword evidence="5" id="KW-0804">Transcription</keyword>
<dbReference type="GO" id="GO:0016987">
    <property type="term" value="F:sigma factor activity"/>
    <property type="evidence" value="ECO:0007669"/>
    <property type="project" value="UniProtKB-KW"/>
</dbReference>
<dbReference type="InterPro" id="IPR007627">
    <property type="entry name" value="RNA_pol_sigma70_r2"/>
</dbReference>
<dbReference type="InterPro" id="IPR014284">
    <property type="entry name" value="RNA_pol_sigma-70_dom"/>
</dbReference>
<dbReference type="SUPFAM" id="SSF88946">
    <property type="entry name" value="Sigma2 domain of RNA polymerase sigma factors"/>
    <property type="match status" value="1"/>
</dbReference>
<feature type="domain" description="RNA polymerase sigma-70 region 2" evidence="7">
    <location>
        <begin position="59"/>
        <end position="123"/>
    </location>
</feature>
<evidence type="ECO:0000259" key="8">
    <source>
        <dbReference type="Pfam" id="PF08281"/>
    </source>
</evidence>
<dbReference type="Pfam" id="PF08281">
    <property type="entry name" value="Sigma70_r4_2"/>
    <property type="match status" value="1"/>
</dbReference>
<dbReference type="GO" id="GO:0006352">
    <property type="term" value="P:DNA-templated transcription initiation"/>
    <property type="evidence" value="ECO:0007669"/>
    <property type="project" value="InterPro"/>
</dbReference>
<evidence type="ECO:0000256" key="6">
    <source>
        <dbReference type="SAM" id="MobiDB-lite"/>
    </source>
</evidence>
<evidence type="ECO:0000256" key="2">
    <source>
        <dbReference type="ARBA" id="ARBA00023015"/>
    </source>
</evidence>
<sequence>MEHAPEVGDPNIQPKGHGNLMNQLSMIEGNAQPPAPTREEMLVELAKRGEASAFVELTDRHYGPIFRKTYQITGNREDAEDALQSAQMKAFMHIGSFDGRSLFSTWMTRIAINSALGILRKKRALREVPFEAKLDDDNGLTCIQIPDTRFCPEALYADYERGAQMQQAVGRLRPNLRRVIELRQSQHLSTVEIAERLSISVSAAKSRLSRARNILRRSMP</sequence>
<dbReference type="InterPro" id="IPR039425">
    <property type="entry name" value="RNA_pol_sigma-70-like"/>
</dbReference>
<dbReference type="Pfam" id="PF04542">
    <property type="entry name" value="Sigma70_r2"/>
    <property type="match status" value="1"/>
</dbReference>
<feature type="region of interest" description="Disordered" evidence="6">
    <location>
        <begin position="1"/>
        <end position="20"/>
    </location>
</feature>
<keyword evidence="4" id="KW-0238">DNA-binding</keyword>
<dbReference type="CDD" id="cd06171">
    <property type="entry name" value="Sigma70_r4"/>
    <property type="match status" value="1"/>
</dbReference>
<reference evidence="9 10" key="1">
    <citation type="journal article" date="2018" name="Front. Microbiol.">
        <title>Hydrolytic Capabilities as a Key to Environmental Success: Chitinolytic and Cellulolytic Acidobacteria From Acidic Sub-arctic Soils and Boreal Peatlands.</title>
        <authorList>
            <person name="Belova S.E."/>
            <person name="Ravin N.V."/>
            <person name="Pankratov T.A."/>
            <person name="Rakitin A.L."/>
            <person name="Ivanova A.A."/>
            <person name="Beletsky A.V."/>
            <person name="Mardanov A.V."/>
            <person name="Sinninghe Damste J.S."/>
            <person name="Dedysh S.N."/>
        </authorList>
    </citation>
    <scope>NUCLEOTIDE SEQUENCE [LARGE SCALE GENOMIC DNA]</scope>
    <source>
        <strain evidence="9 10">SBC82</strain>
    </source>
</reference>
<dbReference type="InterPro" id="IPR013325">
    <property type="entry name" value="RNA_pol_sigma_r2"/>
</dbReference>
<evidence type="ECO:0000313" key="9">
    <source>
        <dbReference type="EMBL" id="AXC13470.1"/>
    </source>
</evidence>
<dbReference type="KEGG" id="abas:ACPOL_4193"/>
<gene>
    <name evidence="9" type="ORF">ACPOL_4193</name>
</gene>
<dbReference type="InterPro" id="IPR013324">
    <property type="entry name" value="RNA_pol_sigma_r3/r4-like"/>
</dbReference>
<dbReference type="Proteomes" id="UP000253606">
    <property type="component" value="Chromosome"/>
</dbReference>
<dbReference type="EMBL" id="CP030840">
    <property type="protein sequence ID" value="AXC13470.1"/>
    <property type="molecule type" value="Genomic_DNA"/>
</dbReference>
<dbReference type="Gene3D" id="1.10.1740.10">
    <property type="match status" value="1"/>
</dbReference>
<evidence type="ECO:0000256" key="4">
    <source>
        <dbReference type="ARBA" id="ARBA00023125"/>
    </source>
</evidence>
<evidence type="ECO:0000256" key="5">
    <source>
        <dbReference type="ARBA" id="ARBA00023163"/>
    </source>
</evidence>
<organism evidence="9 10">
    <name type="scientific">Acidisarcina polymorpha</name>
    <dbReference type="NCBI Taxonomy" id="2211140"/>
    <lineage>
        <taxon>Bacteria</taxon>
        <taxon>Pseudomonadati</taxon>
        <taxon>Acidobacteriota</taxon>
        <taxon>Terriglobia</taxon>
        <taxon>Terriglobales</taxon>
        <taxon>Acidobacteriaceae</taxon>
        <taxon>Acidisarcina</taxon>
    </lineage>
</organism>
<dbReference type="GO" id="GO:0003677">
    <property type="term" value="F:DNA binding"/>
    <property type="evidence" value="ECO:0007669"/>
    <property type="project" value="UniProtKB-KW"/>
</dbReference>
<proteinExistence type="inferred from homology"/>
<keyword evidence="3" id="KW-0731">Sigma factor</keyword>
<evidence type="ECO:0000256" key="3">
    <source>
        <dbReference type="ARBA" id="ARBA00023082"/>
    </source>
</evidence>
<comment type="similarity">
    <text evidence="1">Belongs to the sigma-70 factor family. ECF subfamily.</text>
</comment>
<keyword evidence="10" id="KW-1185">Reference proteome</keyword>
<evidence type="ECO:0000313" key="10">
    <source>
        <dbReference type="Proteomes" id="UP000253606"/>
    </source>
</evidence>
<protein>
    <submittedName>
        <fullName evidence="9">RNA polymerase sigma-54 factor RpoN</fullName>
    </submittedName>
</protein>
<dbReference type="AlphaFoldDB" id="A0A2Z5G364"/>
<dbReference type="PANTHER" id="PTHR43133:SF8">
    <property type="entry name" value="RNA POLYMERASE SIGMA FACTOR HI_1459-RELATED"/>
    <property type="match status" value="1"/>
</dbReference>
<dbReference type="NCBIfam" id="TIGR02937">
    <property type="entry name" value="sigma70-ECF"/>
    <property type="match status" value="1"/>
</dbReference>
<evidence type="ECO:0000256" key="1">
    <source>
        <dbReference type="ARBA" id="ARBA00010641"/>
    </source>
</evidence>
<dbReference type="Gene3D" id="1.10.10.10">
    <property type="entry name" value="Winged helix-like DNA-binding domain superfamily/Winged helix DNA-binding domain"/>
    <property type="match status" value="1"/>
</dbReference>